<reference evidence="1 2" key="1">
    <citation type="journal article" date="2015" name="Nature">
        <title>rRNA introns, odd ribosomes, and small enigmatic genomes across a large radiation of phyla.</title>
        <authorList>
            <person name="Brown C.T."/>
            <person name="Hug L.A."/>
            <person name="Thomas B.C."/>
            <person name="Sharon I."/>
            <person name="Castelle C.J."/>
            <person name="Singh A."/>
            <person name="Wilkins M.J."/>
            <person name="Williams K.H."/>
            <person name="Banfield J.F."/>
        </authorList>
    </citation>
    <scope>NUCLEOTIDE SEQUENCE [LARGE SCALE GENOMIC DNA]</scope>
</reference>
<evidence type="ECO:0000313" key="2">
    <source>
        <dbReference type="Proteomes" id="UP000034852"/>
    </source>
</evidence>
<dbReference type="EMBL" id="LBTH01000009">
    <property type="protein sequence ID" value="KKQ36095.1"/>
    <property type="molecule type" value="Genomic_DNA"/>
</dbReference>
<comment type="caution">
    <text evidence="1">The sequence shown here is derived from an EMBL/GenBank/DDBJ whole genome shotgun (WGS) entry which is preliminary data.</text>
</comment>
<dbReference type="Proteomes" id="UP000034852">
    <property type="component" value="Unassembled WGS sequence"/>
</dbReference>
<organism evidence="1 2">
    <name type="scientific">candidate division WS6 bacterium GW2011_GWA2_37_6</name>
    <dbReference type="NCBI Taxonomy" id="1619087"/>
    <lineage>
        <taxon>Bacteria</taxon>
        <taxon>Candidatus Dojkabacteria</taxon>
    </lineage>
</organism>
<gene>
    <name evidence="1" type="ORF">US52_C0009G0017</name>
</gene>
<proteinExistence type="predicted"/>
<sequence length="62" mass="7601">LFNLCNVLDINPLKALEEKYAHNAKKYPEEMFNKPNSEEEYYKRKAEYRRKKSTKQKVKNKY</sequence>
<accession>A0A0G0HC25</accession>
<dbReference type="AlphaFoldDB" id="A0A0G0HC25"/>
<dbReference type="Gene3D" id="1.10.287.1080">
    <property type="entry name" value="MazG-like"/>
    <property type="match status" value="1"/>
</dbReference>
<feature type="non-terminal residue" evidence="1">
    <location>
        <position position="1"/>
    </location>
</feature>
<protein>
    <submittedName>
        <fullName evidence="1">Uncharacterized protein</fullName>
    </submittedName>
</protein>
<name>A0A0G0HC25_9BACT</name>
<evidence type="ECO:0000313" key="1">
    <source>
        <dbReference type="EMBL" id="KKQ36095.1"/>
    </source>
</evidence>